<evidence type="ECO:0008006" key="4">
    <source>
        <dbReference type="Google" id="ProtNLM"/>
    </source>
</evidence>
<dbReference type="InterPro" id="IPR018865">
    <property type="entry name" value="STK19-like"/>
</dbReference>
<dbReference type="PANTHER" id="PTHR15243:SF0">
    <property type="entry name" value="SERINE_THREONINE-PROTEIN KINASE 19"/>
    <property type="match status" value="1"/>
</dbReference>
<evidence type="ECO:0000313" key="3">
    <source>
        <dbReference type="Proteomes" id="UP001378592"/>
    </source>
</evidence>
<gene>
    <name evidence="2" type="ORF">R5R35_013292</name>
</gene>
<organism evidence="2 3">
    <name type="scientific">Gryllus longicercus</name>
    <dbReference type="NCBI Taxonomy" id="2509291"/>
    <lineage>
        <taxon>Eukaryota</taxon>
        <taxon>Metazoa</taxon>
        <taxon>Ecdysozoa</taxon>
        <taxon>Arthropoda</taxon>
        <taxon>Hexapoda</taxon>
        <taxon>Insecta</taxon>
        <taxon>Pterygota</taxon>
        <taxon>Neoptera</taxon>
        <taxon>Polyneoptera</taxon>
        <taxon>Orthoptera</taxon>
        <taxon>Ensifera</taxon>
        <taxon>Gryllidea</taxon>
        <taxon>Grylloidea</taxon>
        <taxon>Gryllidae</taxon>
        <taxon>Gryllinae</taxon>
        <taxon>Gryllus</taxon>
    </lineage>
</organism>
<sequence>MSKRCGVRDFYGAHKKLRTTVCSTSNTALTENDTVQNAQLPSDTESAITYLKSTFPLEKFNEKLPPVLLVHQIYSIVQCKTTVDKQIRALQSKGTIRLFKLGGEETAFVIIYTEDLQKHISKNCPQKHVVNIFVNDILPSVQDVIIEKSILKNNFSLSDSCISELMNCGLLAARSITSFWFSFPNAGEFMKTYLRGRKSVIRTIRKCKFSEILQNELEQRKLEKQAKLGMKYHIHDIIGAELVQCVETTSGTLLRLKKEVKNK</sequence>
<comment type="similarity">
    <text evidence="1">Belongs to the STK19 family.</text>
</comment>
<accession>A0AAN9V1Q1</accession>
<reference evidence="2 3" key="1">
    <citation type="submission" date="2024-03" db="EMBL/GenBank/DDBJ databases">
        <title>The genome assembly and annotation of the cricket Gryllus longicercus Weissman &amp; Gray.</title>
        <authorList>
            <person name="Szrajer S."/>
            <person name="Gray D."/>
            <person name="Ylla G."/>
        </authorList>
    </citation>
    <scope>NUCLEOTIDE SEQUENCE [LARGE SCALE GENOMIC DNA]</scope>
    <source>
        <strain evidence="2">DAG 2021-001</strain>
        <tissue evidence="2">Whole body minus gut</tissue>
    </source>
</reference>
<name>A0AAN9V1Q1_9ORTH</name>
<keyword evidence="3" id="KW-1185">Reference proteome</keyword>
<comment type="caution">
    <text evidence="2">The sequence shown here is derived from an EMBL/GenBank/DDBJ whole genome shotgun (WGS) entry which is preliminary data.</text>
</comment>
<dbReference type="Pfam" id="PF10494">
    <property type="entry name" value="Stk19"/>
    <property type="match status" value="1"/>
</dbReference>
<dbReference type="Proteomes" id="UP001378592">
    <property type="component" value="Unassembled WGS sequence"/>
</dbReference>
<evidence type="ECO:0000313" key="2">
    <source>
        <dbReference type="EMBL" id="KAK7788760.1"/>
    </source>
</evidence>
<evidence type="ECO:0000256" key="1">
    <source>
        <dbReference type="ARBA" id="ARBA00093458"/>
    </source>
</evidence>
<dbReference type="EMBL" id="JAZDUA010000934">
    <property type="protein sequence ID" value="KAK7788760.1"/>
    <property type="molecule type" value="Genomic_DNA"/>
</dbReference>
<proteinExistence type="inferred from homology"/>
<dbReference type="AlphaFoldDB" id="A0AAN9V1Q1"/>
<dbReference type="PANTHER" id="PTHR15243">
    <property type="entry name" value="SERINE/THREONINE-PROTEIN KINASE 19"/>
    <property type="match status" value="1"/>
</dbReference>
<dbReference type="GO" id="GO:0046579">
    <property type="term" value="P:positive regulation of Ras protein signal transduction"/>
    <property type="evidence" value="ECO:0007669"/>
    <property type="project" value="TreeGrafter"/>
</dbReference>
<protein>
    <recommendedName>
        <fullName evidence="4">Serine/threonine-protein kinase 19</fullName>
    </recommendedName>
</protein>